<keyword evidence="6" id="KW-0809">Transit peptide</keyword>
<keyword evidence="7" id="KW-0560">Oxidoreductase</keyword>
<dbReference type="Gene3D" id="3.40.50.720">
    <property type="entry name" value="NAD(P)-binding Rossmann-like Domain"/>
    <property type="match status" value="1"/>
</dbReference>
<evidence type="ECO:0000256" key="3">
    <source>
        <dbReference type="ARBA" id="ARBA00022516"/>
    </source>
</evidence>
<dbReference type="InterPro" id="IPR013149">
    <property type="entry name" value="ADH-like_C"/>
</dbReference>
<dbReference type="CDD" id="cd08290">
    <property type="entry name" value="ETR"/>
    <property type="match status" value="1"/>
</dbReference>
<comment type="catalytic activity">
    <reaction evidence="12">
        <text>a 2,3-saturated acyl-[ACP] + NADP(+) = a (2E)-enoyl-[ACP] + NADPH + H(+)</text>
        <dbReference type="Rhea" id="RHEA:22564"/>
        <dbReference type="Rhea" id="RHEA-COMP:9925"/>
        <dbReference type="Rhea" id="RHEA-COMP:9926"/>
        <dbReference type="ChEBI" id="CHEBI:15378"/>
        <dbReference type="ChEBI" id="CHEBI:57783"/>
        <dbReference type="ChEBI" id="CHEBI:58349"/>
        <dbReference type="ChEBI" id="CHEBI:78784"/>
        <dbReference type="ChEBI" id="CHEBI:78785"/>
        <dbReference type="EC" id="1.3.1.104"/>
    </reaction>
</comment>
<dbReference type="SUPFAM" id="SSF51735">
    <property type="entry name" value="NAD(P)-binding Rossmann-fold domains"/>
    <property type="match status" value="1"/>
</dbReference>
<dbReference type="GO" id="GO:0005739">
    <property type="term" value="C:mitochondrion"/>
    <property type="evidence" value="ECO:0007669"/>
    <property type="project" value="UniProtKB-SubCell"/>
</dbReference>
<accession>A0AAV9XMD6</accession>
<evidence type="ECO:0000256" key="7">
    <source>
        <dbReference type="ARBA" id="ARBA00023002"/>
    </source>
</evidence>
<evidence type="ECO:0000256" key="5">
    <source>
        <dbReference type="ARBA" id="ARBA00022857"/>
    </source>
</evidence>
<dbReference type="InterPro" id="IPR036291">
    <property type="entry name" value="NAD(P)-bd_dom_sf"/>
</dbReference>
<sequence>MMRRLSLSRTQIISFAFGHHVTFSALSRTSKTFPRGYATRFGYAVAKCLTFANYGQPGKVLSLHSHSISPPYEDNITVKFLASPINPADINQIEGVYPEKPAFTLSLGTTENVAVPGNEGLVQVVSCGSKVNPSIRAGEWALMANPSFGTWRTYALAKESDLIMIPNREGISPINAATVSVNPSTAYRMLQDFGNLQKGDYFIQNAANSSVGRSAIQIARIWGFRSINIVRDRPEIEDLKKELLSLGGTAVLTEEEVRDKARISEITGGKPIKLALNCVGGESAMNIARTLGQHGHLVTYGAMAKQPLSLPASLLIFKDIHCHGFWISAWSKGNEAAKSRMIGQILEWIRNGQFHPLPCEITTWSDETELRTLLAAVKNGISEFSGKKSVFLMQNT</sequence>
<proteinExistence type="inferred from homology"/>
<dbReference type="SMART" id="SM00829">
    <property type="entry name" value="PKS_ER"/>
    <property type="match status" value="1"/>
</dbReference>
<dbReference type="AlphaFoldDB" id="A0AAV9XMD6"/>
<evidence type="ECO:0000313" key="15">
    <source>
        <dbReference type="Proteomes" id="UP001365542"/>
    </source>
</evidence>
<name>A0AAV9XMD6_9PEZI</name>
<dbReference type="PANTHER" id="PTHR43981">
    <property type="entry name" value="ENOYL-[ACYL-CARRIER-PROTEIN] REDUCTASE, MITOCHONDRIAL"/>
    <property type="match status" value="1"/>
</dbReference>
<keyword evidence="4" id="KW-0276">Fatty acid metabolism</keyword>
<dbReference type="InterPro" id="IPR011032">
    <property type="entry name" value="GroES-like_sf"/>
</dbReference>
<gene>
    <name evidence="14" type="primary">ETR1</name>
    <name evidence="14" type="ORF">TWF694_000022</name>
</gene>
<evidence type="ECO:0000256" key="10">
    <source>
        <dbReference type="ARBA" id="ARBA00023160"/>
    </source>
</evidence>
<keyword evidence="15" id="KW-1185">Reference proteome</keyword>
<dbReference type="EMBL" id="JAVHJO010000001">
    <property type="protein sequence ID" value="KAK6543260.1"/>
    <property type="molecule type" value="Genomic_DNA"/>
</dbReference>
<keyword evidence="5" id="KW-0521">NADP</keyword>
<dbReference type="Proteomes" id="UP001365542">
    <property type="component" value="Unassembled WGS sequence"/>
</dbReference>
<dbReference type="GO" id="GO:0141148">
    <property type="term" value="F:enoyl-[acyl-carrier-protein] reductase (NADPH) activity"/>
    <property type="evidence" value="ECO:0007669"/>
    <property type="project" value="UniProtKB-EC"/>
</dbReference>
<dbReference type="GO" id="GO:0006633">
    <property type="term" value="P:fatty acid biosynthetic process"/>
    <property type="evidence" value="ECO:0007669"/>
    <property type="project" value="UniProtKB-KW"/>
</dbReference>
<dbReference type="SUPFAM" id="SSF50129">
    <property type="entry name" value="GroES-like"/>
    <property type="match status" value="1"/>
</dbReference>
<evidence type="ECO:0000256" key="11">
    <source>
        <dbReference type="ARBA" id="ARBA00038963"/>
    </source>
</evidence>
<feature type="domain" description="Enoyl reductase (ER)" evidence="13">
    <location>
        <begin position="58"/>
        <end position="381"/>
    </location>
</feature>
<dbReference type="InterPro" id="IPR020843">
    <property type="entry name" value="ER"/>
</dbReference>
<evidence type="ECO:0000313" key="14">
    <source>
        <dbReference type="EMBL" id="KAK6543260.1"/>
    </source>
</evidence>
<organism evidence="14 15">
    <name type="scientific">Orbilia ellipsospora</name>
    <dbReference type="NCBI Taxonomy" id="2528407"/>
    <lineage>
        <taxon>Eukaryota</taxon>
        <taxon>Fungi</taxon>
        <taxon>Dikarya</taxon>
        <taxon>Ascomycota</taxon>
        <taxon>Pezizomycotina</taxon>
        <taxon>Orbiliomycetes</taxon>
        <taxon>Orbiliales</taxon>
        <taxon>Orbiliaceae</taxon>
        <taxon>Orbilia</taxon>
    </lineage>
</organism>
<evidence type="ECO:0000256" key="6">
    <source>
        <dbReference type="ARBA" id="ARBA00022946"/>
    </source>
</evidence>
<comment type="subcellular location">
    <subcellularLocation>
        <location evidence="1">Mitochondrion</location>
    </subcellularLocation>
</comment>
<evidence type="ECO:0000256" key="2">
    <source>
        <dbReference type="ARBA" id="ARBA00010371"/>
    </source>
</evidence>
<dbReference type="Gene3D" id="3.90.180.10">
    <property type="entry name" value="Medium-chain alcohol dehydrogenases, catalytic domain"/>
    <property type="match status" value="1"/>
</dbReference>
<reference evidence="14 15" key="1">
    <citation type="submission" date="2019-10" db="EMBL/GenBank/DDBJ databases">
        <authorList>
            <person name="Palmer J.M."/>
        </authorList>
    </citation>
    <scope>NUCLEOTIDE SEQUENCE [LARGE SCALE GENOMIC DNA]</scope>
    <source>
        <strain evidence="14 15">TWF694</strain>
    </source>
</reference>
<evidence type="ECO:0000256" key="9">
    <source>
        <dbReference type="ARBA" id="ARBA00023128"/>
    </source>
</evidence>
<keyword evidence="8" id="KW-0443">Lipid metabolism</keyword>
<keyword evidence="10" id="KW-0275">Fatty acid biosynthesis</keyword>
<evidence type="ECO:0000259" key="13">
    <source>
        <dbReference type="SMART" id="SM00829"/>
    </source>
</evidence>
<dbReference type="InterPro" id="IPR051034">
    <property type="entry name" value="Mito_Enoyl-ACP_Reductase"/>
</dbReference>
<dbReference type="PANTHER" id="PTHR43981:SF2">
    <property type="entry name" value="ENOYL-[ACYL-CARRIER-PROTEIN] REDUCTASE, MITOCHONDRIAL"/>
    <property type="match status" value="1"/>
</dbReference>
<dbReference type="Pfam" id="PF00107">
    <property type="entry name" value="ADH_zinc_N"/>
    <property type="match status" value="1"/>
</dbReference>
<evidence type="ECO:0000256" key="4">
    <source>
        <dbReference type="ARBA" id="ARBA00022832"/>
    </source>
</evidence>
<comment type="similarity">
    <text evidence="2">Belongs to the zinc-containing alcohol dehydrogenase family. Quinone oxidoreductase subfamily.</text>
</comment>
<keyword evidence="9" id="KW-0496">Mitochondrion</keyword>
<dbReference type="FunFam" id="3.40.50.720:FF:000112">
    <property type="entry name" value="Enoyl-[acyl-carrier-protein] reductase 1, mitochondrial"/>
    <property type="match status" value="1"/>
</dbReference>
<protein>
    <recommendedName>
        <fullName evidence="11">enoyl-[acyl-carrier-protein] reductase</fullName>
        <ecNumber evidence="11">1.3.1.104</ecNumber>
    </recommendedName>
</protein>
<keyword evidence="3" id="KW-0444">Lipid biosynthesis</keyword>
<evidence type="ECO:0000256" key="8">
    <source>
        <dbReference type="ARBA" id="ARBA00023098"/>
    </source>
</evidence>
<dbReference type="EC" id="1.3.1.104" evidence="11"/>
<comment type="caution">
    <text evidence="14">The sequence shown here is derived from an EMBL/GenBank/DDBJ whole genome shotgun (WGS) entry which is preliminary data.</text>
</comment>
<evidence type="ECO:0000256" key="1">
    <source>
        <dbReference type="ARBA" id="ARBA00004173"/>
    </source>
</evidence>
<evidence type="ECO:0000256" key="12">
    <source>
        <dbReference type="ARBA" id="ARBA00048843"/>
    </source>
</evidence>